<dbReference type="SUPFAM" id="SSF48008">
    <property type="entry name" value="GntR ligand-binding domain-like"/>
    <property type="match status" value="1"/>
</dbReference>
<dbReference type="InterPro" id="IPR000524">
    <property type="entry name" value="Tscrpt_reg_HTH_GntR"/>
</dbReference>
<dbReference type="PANTHER" id="PTHR43537:SF49">
    <property type="entry name" value="TRANSCRIPTIONAL REGULATORY PROTEIN"/>
    <property type="match status" value="1"/>
</dbReference>
<dbReference type="Gene3D" id="1.20.120.530">
    <property type="entry name" value="GntR ligand-binding domain-like"/>
    <property type="match status" value="1"/>
</dbReference>
<evidence type="ECO:0000259" key="4">
    <source>
        <dbReference type="PROSITE" id="PS50949"/>
    </source>
</evidence>
<feature type="domain" description="HTH gntR-type" evidence="4">
    <location>
        <begin position="11"/>
        <end position="78"/>
    </location>
</feature>
<evidence type="ECO:0000313" key="5">
    <source>
        <dbReference type="EMBL" id="KHS46086.1"/>
    </source>
</evidence>
<dbReference type="SMART" id="SM00345">
    <property type="entry name" value="HTH_GNTR"/>
    <property type="match status" value="1"/>
</dbReference>
<dbReference type="CDD" id="cd07377">
    <property type="entry name" value="WHTH_GntR"/>
    <property type="match status" value="1"/>
</dbReference>
<dbReference type="Pfam" id="PF07729">
    <property type="entry name" value="FCD"/>
    <property type="match status" value="1"/>
</dbReference>
<dbReference type="RefSeq" id="WP_039334576.1">
    <property type="nucleotide sequence ID" value="NZ_JRVC01000010.1"/>
</dbReference>
<keyword evidence="3" id="KW-0804">Transcription</keyword>
<accession>A0A0B8ZIM8</accession>
<dbReference type="AlphaFoldDB" id="A0A0B8ZIM8"/>
<name>A0A0B8ZIM8_9SPHN</name>
<dbReference type="InterPro" id="IPR008920">
    <property type="entry name" value="TF_FadR/GntR_C"/>
</dbReference>
<dbReference type="GO" id="GO:0003700">
    <property type="term" value="F:DNA-binding transcription factor activity"/>
    <property type="evidence" value="ECO:0007669"/>
    <property type="project" value="InterPro"/>
</dbReference>
<protein>
    <submittedName>
        <fullName evidence="5">GntR family transcriptional regulator</fullName>
    </submittedName>
</protein>
<evidence type="ECO:0000256" key="1">
    <source>
        <dbReference type="ARBA" id="ARBA00023015"/>
    </source>
</evidence>
<keyword evidence="1" id="KW-0805">Transcription regulation</keyword>
<dbReference type="InterPro" id="IPR036388">
    <property type="entry name" value="WH-like_DNA-bd_sf"/>
</dbReference>
<evidence type="ECO:0000256" key="2">
    <source>
        <dbReference type="ARBA" id="ARBA00023125"/>
    </source>
</evidence>
<reference evidence="5 6" key="1">
    <citation type="submission" date="2014-10" db="EMBL/GenBank/DDBJ databases">
        <title>Draft genome sequence of Novosphingobium subterraneum DSM 12447.</title>
        <authorList>
            <person name="Gan H.M."/>
            <person name="Gan H.Y."/>
            <person name="Savka M.A."/>
        </authorList>
    </citation>
    <scope>NUCLEOTIDE SEQUENCE [LARGE SCALE GENOMIC DNA]</scope>
    <source>
        <strain evidence="5 6">DSM 12447</strain>
    </source>
</reference>
<dbReference type="Gene3D" id="1.10.10.10">
    <property type="entry name" value="Winged helix-like DNA-binding domain superfamily/Winged helix DNA-binding domain"/>
    <property type="match status" value="1"/>
</dbReference>
<dbReference type="PATRIC" id="fig|48936.3.peg.2359"/>
<dbReference type="PRINTS" id="PR00035">
    <property type="entry name" value="HTHGNTR"/>
</dbReference>
<dbReference type="SUPFAM" id="SSF46785">
    <property type="entry name" value="Winged helix' DNA-binding domain"/>
    <property type="match status" value="1"/>
</dbReference>
<dbReference type="GO" id="GO:0003677">
    <property type="term" value="F:DNA binding"/>
    <property type="evidence" value="ECO:0007669"/>
    <property type="project" value="UniProtKB-KW"/>
</dbReference>
<dbReference type="PROSITE" id="PS50949">
    <property type="entry name" value="HTH_GNTR"/>
    <property type="match status" value="1"/>
</dbReference>
<dbReference type="Pfam" id="PF00392">
    <property type="entry name" value="GntR"/>
    <property type="match status" value="1"/>
</dbReference>
<dbReference type="InterPro" id="IPR036390">
    <property type="entry name" value="WH_DNA-bd_sf"/>
</dbReference>
<keyword evidence="6" id="KW-1185">Reference proteome</keyword>
<dbReference type="SMART" id="SM00895">
    <property type="entry name" value="FCD"/>
    <property type="match status" value="1"/>
</dbReference>
<organism evidence="5 6">
    <name type="scientific">Novosphingobium subterraneum</name>
    <dbReference type="NCBI Taxonomy" id="48936"/>
    <lineage>
        <taxon>Bacteria</taxon>
        <taxon>Pseudomonadati</taxon>
        <taxon>Pseudomonadota</taxon>
        <taxon>Alphaproteobacteria</taxon>
        <taxon>Sphingomonadales</taxon>
        <taxon>Sphingomonadaceae</taxon>
        <taxon>Novosphingobium</taxon>
    </lineage>
</organism>
<dbReference type="InterPro" id="IPR011711">
    <property type="entry name" value="GntR_C"/>
</dbReference>
<evidence type="ECO:0000313" key="6">
    <source>
        <dbReference type="Proteomes" id="UP000031338"/>
    </source>
</evidence>
<sequence length="228" mass="25703">MISENDHAGGMLRSERIRLALADEITSGILAPGTQLDEQQLGDRFGASRTPVREALRQLAAEGLVEMRPRRGAVVAAMTAERVFEMFELSAEIEALCVRLAAWRMTPLERSALRKIHEESAILVENDDVEEYDRLNWRFHDAIYEGTHNTFIVEQAKLLRERMAAFRRAQLRQGGRPARSRNEHGELVEAVMRGDGEEAAKLMRAHMFNASNALEGYARLFTSPDVQG</sequence>
<evidence type="ECO:0000256" key="3">
    <source>
        <dbReference type="ARBA" id="ARBA00023163"/>
    </source>
</evidence>
<dbReference type="STRING" id="48936.NJ75_02347"/>
<keyword evidence="2" id="KW-0238">DNA-binding</keyword>
<dbReference type="Proteomes" id="UP000031338">
    <property type="component" value="Unassembled WGS sequence"/>
</dbReference>
<dbReference type="EMBL" id="JRVC01000010">
    <property type="protein sequence ID" value="KHS46086.1"/>
    <property type="molecule type" value="Genomic_DNA"/>
</dbReference>
<proteinExistence type="predicted"/>
<dbReference type="PANTHER" id="PTHR43537">
    <property type="entry name" value="TRANSCRIPTIONAL REGULATOR, GNTR FAMILY"/>
    <property type="match status" value="1"/>
</dbReference>
<gene>
    <name evidence="5" type="ORF">NJ75_02347</name>
</gene>
<comment type="caution">
    <text evidence="5">The sequence shown here is derived from an EMBL/GenBank/DDBJ whole genome shotgun (WGS) entry which is preliminary data.</text>
</comment>